<evidence type="ECO:0000256" key="1">
    <source>
        <dbReference type="ARBA" id="ARBA00006432"/>
    </source>
</evidence>
<evidence type="ECO:0000256" key="2">
    <source>
        <dbReference type="ARBA" id="ARBA00022598"/>
    </source>
</evidence>
<dbReference type="PANTHER" id="PTHR43352">
    <property type="entry name" value="ACETYL-COA SYNTHETASE"/>
    <property type="match status" value="1"/>
</dbReference>
<keyword evidence="4" id="KW-0067">ATP-binding</keyword>
<dbReference type="PANTHER" id="PTHR43352:SF1">
    <property type="entry name" value="ANTHRANILATE--COA LIGASE"/>
    <property type="match status" value="1"/>
</dbReference>
<sequence length="579" mass="62949">MQATLEKTATAHVDTFARDNLPPPEEWPELLLEGLDAVAPGPARPDRAGANSDDASWPTTAYPARLNCAVELVDAVVARGQGDRIALRWPTADGGQAAMTYAELADLTDRVARVLVEDMGLVPGNRVLLRGPNNPMMAASWLGAIKAGMVTVPTMPLLRAKELKQIIDKARVSAMLCDVRLKDEALPCTQPDHEYYSADLQRIVYFNDTAPDSLDGLARAKPAGFTACDTAADDVCLIAFTSGTTGKPKGCMHFHRDVLAMCDLFPRHVIRPNPDDIFCGTPPLAFTFGLGGLLCFPLRVGACALLAEKLTPDGLLKLIQDFGATIVFTAPTFYRQMAGLADRYDLRTLRKSVSAGEALPDATRQLWKQATGIEMIDGIGGTEMIHVFVSSPEHEVRRGAIGKVVPGYIAQVVDENMQPVPVGQPGRLAVKGPTGCRYLADRRQREFVRQGWNLPGDTFVQDADGYFFYQARNDDMIVSAGYNIAGPEVEDALLRHAAVAECGVVGAPDDERGQVVKAYVVLKPGYRGDAALAMALQEFVKAGIAPYKYPRQIEFVEALPRTETGKLQRFVLRQQVQAR</sequence>
<dbReference type="GO" id="GO:0005524">
    <property type="term" value="F:ATP binding"/>
    <property type="evidence" value="ECO:0007669"/>
    <property type="project" value="UniProtKB-KW"/>
</dbReference>
<dbReference type="Gene3D" id="3.30.300.30">
    <property type="match status" value="1"/>
</dbReference>
<dbReference type="InterPro" id="IPR025110">
    <property type="entry name" value="AMP-bd_C"/>
</dbReference>
<dbReference type="InterPro" id="IPR042099">
    <property type="entry name" value="ANL_N_sf"/>
</dbReference>
<keyword evidence="3" id="KW-0547">Nucleotide-binding</keyword>
<dbReference type="STRING" id="1416806.CAL12_24990"/>
<dbReference type="Pfam" id="PF00501">
    <property type="entry name" value="AMP-binding"/>
    <property type="match status" value="1"/>
</dbReference>
<dbReference type="GO" id="GO:0016878">
    <property type="term" value="F:acid-thiol ligase activity"/>
    <property type="evidence" value="ECO:0007669"/>
    <property type="project" value="UniProtKB-ARBA"/>
</dbReference>
<dbReference type="InterPro" id="IPR020845">
    <property type="entry name" value="AMP-binding_CS"/>
</dbReference>
<dbReference type="Gene3D" id="3.40.50.12780">
    <property type="entry name" value="N-terminal domain of ligase-like"/>
    <property type="match status" value="1"/>
</dbReference>
<accession>A0A1W6YT09</accession>
<reference evidence="7 8" key="1">
    <citation type="submission" date="2017-05" db="EMBL/GenBank/DDBJ databases">
        <title>Complete and WGS of Bordetella genogroups.</title>
        <authorList>
            <person name="Spilker T."/>
            <person name="LiPuma J."/>
        </authorList>
    </citation>
    <scope>NUCLEOTIDE SEQUENCE [LARGE SCALE GENOMIC DNA]</scope>
    <source>
        <strain evidence="7 8">AU19157</strain>
    </source>
</reference>
<keyword evidence="2 7" id="KW-0436">Ligase</keyword>
<dbReference type="PROSITE" id="PS00455">
    <property type="entry name" value="AMP_BINDING"/>
    <property type="match status" value="1"/>
</dbReference>
<name>A0A1W6YT09_9BORD</name>
<dbReference type="GO" id="GO:0016405">
    <property type="term" value="F:CoA-ligase activity"/>
    <property type="evidence" value="ECO:0007669"/>
    <property type="project" value="UniProtKB-ARBA"/>
</dbReference>
<gene>
    <name evidence="7" type="ORF">CAL12_24990</name>
</gene>
<evidence type="ECO:0000313" key="7">
    <source>
        <dbReference type="EMBL" id="ARP83743.1"/>
    </source>
</evidence>
<feature type="domain" description="AMP-binding enzyme C-terminal" evidence="6">
    <location>
        <begin position="488"/>
        <end position="566"/>
    </location>
</feature>
<dbReference type="Proteomes" id="UP000194151">
    <property type="component" value="Chromosome"/>
</dbReference>
<dbReference type="KEGG" id="bgv:CAL12_24990"/>
<evidence type="ECO:0000313" key="8">
    <source>
        <dbReference type="Proteomes" id="UP000194151"/>
    </source>
</evidence>
<dbReference type="Pfam" id="PF13193">
    <property type="entry name" value="AMP-binding_C"/>
    <property type="match status" value="1"/>
</dbReference>
<evidence type="ECO:0000256" key="3">
    <source>
        <dbReference type="ARBA" id="ARBA00022741"/>
    </source>
</evidence>
<evidence type="ECO:0000256" key="4">
    <source>
        <dbReference type="ARBA" id="ARBA00022840"/>
    </source>
</evidence>
<dbReference type="FunFam" id="3.30.300.30:FF:000005">
    <property type="entry name" value="Acyl-coenzyme A synthetase ACSM5, mitochondrial"/>
    <property type="match status" value="1"/>
</dbReference>
<protein>
    <submittedName>
        <fullName evidence="7">2-aminobenzoate-CoA ligase</fullName>
    </submittedName>
</protein>
<proteinExistence type="inferred from homology"/>
<organism evidence="7 8">
    <name type="scientific">Bordetella genomosp. 8</name>
    <dbReference type="NCBI Taxonomy" id="1416806"/>
    <lineage>
        <taxon>Bacteria</taxon>
        <taxon>Pseudomonadati</taxon>
        <taxon>Pseudomonadota</taxon>
        <taxon>Betaproteobacteria</taxon>
        <taxon>Burkholderiales</taxon>
        <taxon>Alcaligenaceae</taxon>
        <taxon>Bordetella</taxon>
    </lineage>
</organism>
<dbReference type="SUPFAM" id="SSF56801">
    <property type="entry name" value="Acetyl-CoA synthetase-like"/>
    <property type="match status" value="1"/>
</dbReference>
<dbReference type="EMBL" id="CP021108">
    <property type="protein sequence ID" value="ARP83743.1"/>
    <property type="molecule type" value="Genomic_DNA"/>
</dbReference>
<comment type="similarity">
    <text evidence="1">Belongs to the ATP-dependent AMP-binding enzyme family.</text>
</comment>
<dbReference type="GO" id="GO:0044550">
    <property type="term" value="P:secondary metabolite biosynthetic process"/>
    <property type="evidence" value="ECO:0007669"/>
    <property type="project" value="TreeGrafter"/>
</dbReference>
<dbReference type="InterPro" id="IPR000873">
    <property type="entry name" value="AMP-dep_synth/lig_dom"/>
</dbReference>
<dbReference type="RefSeq" id="WP_086067068.1">
    <property type="nucleotide sequence ID" value="NZ_CP021108.1"/>
</dbReference>
<feature type="domain" description="AMP-dependent synthetase/ligase" evidence="5">
    <location>
        <begin position="78"/>
        <end position="434"/>
    </location>
</feature>
<dbReference type="InterPro" id="IPR045851">
    <property type="entry name" value="AMP-bd_C_sf"/>
</dbReference>
<evidence type="ECO:0000259" key="6">
    <source>
        <dbReference type="Pfam" id="PF13193"/>
    </source>
</evidence>
<keyword evidence="8" id="KW-1185">Reference proteome</keyword>
<dbReference type="OrthoDB" id="9766486at2"/>
<evidence type="ECO:0000259" key="5">
    <source>
        <dbReference type="Pfam" id="PF00501"/>
    </source>
</evidence>
<dbReference type="AlphaFoldDB" id="A0A1W6YT09"/>